<dbReference type="RefSeq" id="XP_952672.1">
    <property type="nucleotide sequence ID" value="XM_947579.1"/>
</dbReference>
<dbReference type="AlphaFoldDB" id="Q4UD99"/>
<evidence type="ECO:0000313" key="1">
    <source>
        <dbReference type="EMBL" id="CAI74940.1"/>
    </source>
</evidence>
<dbReference type="OMA" id="AKGHREY"/>
<dbReference type="InParanoid" id="Q4UD99"/>
<keyword evidence="2" id="KW-1185">Reference proteome</keyword>
<evidence type="ECO:0000313" key="2">
    <source>
        <dbReference type="Proteomes" id="UP000001950"/>
    </source>
</evidence>
<organism evidence="1 2">
    <name type="scientific">Theileria annulata</name>
    <dbReference type="NCBI Taxonomy" id="5874"/>
    <lineage>
        <taxon>Eukaryota</taxon>
        <taxon>Sar</taxon>
        <taxon>Alveolata</taxon>
        <taxon>Apicomplexa</taxon>
        <taxon>Aconoidasida</taxon>
        <taxon>Piroplasmida</taxon>
        <taxon>Theileriidae</taxon>
        <taxon>Theileria</taxon>
    </lineage>
</organism>
<name>Q4UD99_THEAN</name>
<dbReference type="InterPro" id="IPR007480">
    <property type="entry name" value="DUF529"/>
</dbReference>
<dbReference type="KEGG" id="tan:TA12250"/>
<dbReference type="eggNOG" id="ENOG502TN5T">
    <property type="taxonomic scope" value="Eukaryota"/>
</dbReference>
<dbReference type="OrthoDB" id="10376286at2759"/>
<dbReference type="EMBL" id="CR940348">
    <property type="protein sequence ID" value="CAI74940.1"/>
    <property type="molecule type" value="Genomic_DNA"/>
</dbReference>
<reference evidence="1 2" key="1">
    <citation type="journal article" date="2005" name="Science">
        <title>Genome of the host-cell transforming parasite Theileria annulata compared with T. parva.</title>
        <authorList>
            <person name="Pain A."/>
            <person name="Renauld H."/>
            <person name="Berriman M."/>
            <person name="Murphy L."/>
            <person name="Yeats C.A."/>
            <person name="Weir W."/>
            <person name="Kerhornou A."/>
            <person name="Aslett M."/>
            <person name="Bishop R."/>
            <person name="Bouchier C."/>
            <person name="Cochet M."/>
            <person name="Coulson R.M.R."/>
            <person name="Cronin A."/>
            <person name="de Villiers E.P."/>
            <person name="Fraser A."/>
            <person name="Fosker N."/>
            <person name="Gardner M."/>
            <person name="Goble A."/>
            <person name="Griffiths-Jones S."/>
            <person name="Harris D.E."/>
            <person name="Katzer F."/>
            <person name="Larke N."/>
            <person name="Lord A."/>
            <person name="Maser P."/>
            <person name="McKellar S."/>
            <person name="Mooney P."/>
            <person name="Morton F."/>
            <person name="Nene V."/>
            <person name="O'Neil S."/>
            <person name="Price C."/>
            <person name="Quail M.A."/>
            <person name="Rabbinowitsch E."/>
            <person name="Rawlings N.D."/>
            <person name="Rutter S."/>
            <person name="Saunders D."/>
            <person name="Seeger K."/>
            <person name="Shah T."/>
            <person name="Squares R."/>
            <person name="Squares S."/>
            <person name="Tivey A."/>
            <person name="Walker A.R."/>
            <person name="Woodward J."/>
            <person name="Dobbelaere D.A.E."/>
            <person name="Langsley G."/>
            <person name="Rajandream M.A."/>
            <person name="McKeever D."/>
            <person name="Shiels B."/>
            <person name="Tait A."/>
            <person name="Barrell B.G."/>
            <person name="Hall N."/>
        </authorList>
    </citation>
    <scope>NUCLEOTIDE SEQUENCE [LARGE SCALE GENOMIC DNA]</scope>
    <source>
        <strain evidence="2">Ankara</strain>
    </source>
</reference>
<dbReference type="VEuPathDB" id="PiroplasmaDB:TA12250"/>
<dbReference type="Proteomes" id="UP000001950">
    <property type="component" value="Chromosome 2"/>
</dbReference>
<gene>
    <name evidence="1" type="ORF">TA12250</name>
</gene>
<dbReference type="Pfam" id="PF04385">
    <property type="entry name" value="FAINT"/>
    <property type="match status" value="1"/>
</dbReference>
<sequence>MTLNDIYGTYLRSNSVKLKPTRININRIKTTKKYNHDLKVGEINFNANTGYGFRKVVKGFRTIWKAKGHREYANKIVAKSDEIIKKVREVTLYLVNGDVLKLHKQGKKWIQNIITLNINERGKIDETKYNIKMSTTMRDCHNKVTKKIESKRVLIKEFICVNDYGFDKIVETVDLELNQNVIWKKTERSVYAINVALATCSTDEKFMSLGSRRGAYELFYWTKETGKWERITKNNLNMQTFKFNYDQEKLYKFVEQGLIKYKEKIERFSYMMYFEFPDNFEPKKEYSLAKILEYDIVENTIKITYDNDKTVIHDLKNDKFDLLIKKEQQIIEPQTPLNHTNAVENEKESLATKFNQLNDSTNGSNFHIISDLNNATNYNRINKVDTTGNVNTDIDTIKNESGTSDRQNDNTNNIINTQTDANGIVKLCDNMNHIQNGNKNESYDNVKVKEKINKLVVLNIDDETPKNEFSFIKRDNYKDYSCYFDFVINKIVENSEKNVLTKVVWSTNNSNEYVNKVSIFEVKNEKFLLIPFKDSKYKMYHKAGKNKSWEDVTNDKIDLTKFKLIDEDGIDIDLTDAITYKDKFTFEISPEEFSYKVKYRNINISTLAIQENGDGKMNEVDVDVLKNEIKFIYTNGEIKSIKINKYFV</sequence>
<accession>Q4UD99</accession>
<protein>
    <submittedName>
        <fullName evidence="1">Uncharacterized protein</fullName>
    </submittedName>
</protein>
<dbReference type="GeneID" id="3862055"/>
<proteinExistence type="predicted"/>